<evidence type="ECO:0000256" key="1">
    <source>
        <dbReference type="ARBA" id="ARBA00004141"/>
    </source>
</evidence>
<feature type="transmembrane region" description="Helical" evidence="7">
    <location>
        <begin position="138"/>
        <end position="163"/>
    </location>
</feature>
<dbReference type="PANTHER" id="PTHR31585">
    <property type="entry name" value="FOLATE-BIOPTERIN TRANSPORTER 1, CHLOROPLASTIC"/>
    <property type="match status" value="1"/>
</dbReference>
<feature type="non-terminal residue" evidence="8">
    <location>
        <position position="1"/>
    </location>
</feature>
<keyword evidence="4 7" id="KW-0812">Transmembrane</keyword>
<name>A0A6A4Y5P2_9STRA</name>
<evidence type="ECO:0000256" key="7">
    <source>
        <dbReference type="SAM" id="Phobius"/>
    </source>
</evidence>
<evidence type="ECO:0008006" key="9">
    <source>
        <dbReference type="Google" id="ProtNLM"/>
    </source>
</evidence>
<comment type="similarity">
    <text evidence="2">Belongs to the major facilitator superfamily. Folate-biopterin transporter (TC 2.A.71) family.</text>
</comment>
<evidence type="ECO:0000256" key="6">
    <source>
        <dbReference type="ARBA" id="ARBA00023136"/>
    </source>
</evidence>
<dbReference type="OrthoDB" id="76714at2759"/>
<evidence type="ECO:0000313" key="8">
    <source>
        <dbReference type="EMBL" id="KAF0690823.1"/>
    </source>
</evidence>
<evidence type="ECO:0000256" key="3">
    <source>
        <dbReference type="ARBA" id="ARBA00022448"/>
    </source>
</evidence>
<keyword evidence="5 7" id="KW-1133">Transmembrane helix</keyword>
<dbReference type="EMBL" id="VJMH01006304">
    <property type="protein sequence ID" value="KAF0690823.1"/>
    <property type="molecule type" value="Genomic_DNA"/>
</dbReference>
<dbReference type="GO" id="GO:0016020">
    <property type="term" value="C:membrane"/>
    <property type="evidence" value="ECO:0007669"/>
    <property type="project" value="UniProtKB-SubCell"/>
</dbReference>
<evidence type="ECO:0000256" key="5">
    <source>
        <dbReference type="ARBA" id="ARBA00022989"/>
    </source>
</evidence>
<dbReference type="SUPFAM" id="SSF103473">
    <property type="entry name" value="MFS general substrate transporter"/>
    <property type="match status" value="1"/>
</dbReference>
<accession>A0A6A4Y5P2</accession>
<dbReference type="InterPro" id="IPR039309">
    <property type="entry name" value="BT1"/>
</dbReference>
<evidence type="ECO:0000256" key="4">
    <source>
        <dbReference type="ARBA" id="ARBA00022692"/>
    </source>
</evidence>
<evidence type="ECO:0000256" key="2">
    <source>
        <dbReference type="ARBA" id="ARBA00007015"/>
    </source>
</evidence>
<dbReference type="InterPro" id="IPR036259">
    <property type="entry name" value="MFS_trans_sf"/>
</dbReference>
<reference evidence="8" key="1">
    <citation type="submission" date="2019-06" db="EMBL/GenBank/DDBJ databases">
        <title>Genomics analysis of Aphanomyces spp. identifies a new class of oomycete effector associated with host adaptation.</title>
        <authorList>
            <person name="Gaulin E."/>
        </authorList>
    </citation>
    <scope>NUCLEOTIDE SEQUENCE</scope>
    <source>
        <strain evidence="8">CBS 578.67</strain>
    </source>
</reference>
<organism evidence="8">
    <name type="scientific">Aphanomyces stellatus</name>
    <dbReference type="NCBI Taxonomy" id="120398"/>
    <lineage>
        <taxon>Eukaryota</taxon>
        <taxon>Sar</taxon>
        <taxon>Stramenopiles</taxon>
        <taxon>Oomycota</taxon>
        <taxon>Saprolegniomycetes</taxon>
        <taxon>Saprolegniales</taxon>
        <taxon>Verrucalvaceae</taxon>
        <taxon>Aphanomyces</taxon>
    </lineage>
</organism>
<keyword evidence="3" id="KW-0813">Transport</keyword>
<comment type="subcellular location">
    <subcellularLocation>
        <location evidence="1">Membrane</location>
        <topology evidence="1">Multi-pass membrane protein</topology>
    </subcellularLocation>
</comment>
<protein>
    <recommendedName>
        <fullName evidence="9">Transmembrane protein</fullName>
    </recommendedName>
</protein>
<dbReference type="PANTHER" id="PTHR31585:SF5">
    <property type="entry name" value="RNA-BINDING S4 DOMAIN-CONTAINING PROTEIN"/>
    <property type="match status" value="1"/>
</dbReference>
<proteinExistence type="inferred from homology"/>
<feature type="transmembrane region" description="Helical" evidence="7">
    <location>
        <begin position="98"/>
        <end position="118"/>
    </location>
</feature>
<dbReference type="AlphaFoldDB" id="A0A6A4Y5P2"/>
<sequence length="186" mass="20289">VDGTVAFLTIWDVVRNQWFYTGVTLADNVPGGILFMVASYCAVEIADVGNEGATYGLVTTVSNLATPFSTVVYKYLDSFYAVSQDDIKSDSDNVRRDVTTVYVISYAFKLLALSWLWLLPPQKAQLQNLKRHGRTSRVAGVLLVSLFLISLLFSIVSSLLAIYPSTKCFRLAGGTGDVGPDGLCNK</sequence>
<comment type="caution">
    <text evidence="8">The sequence shown here is derived from an EMBL/GenBank/DDBJ whole genome shotgun (WGS) entry which is preliminary data.</text>
</comment>
<keyword evidence="6 7" id="KW-0472">Membrane</keyword>
<gene>
    <name evidence="8" type="ORF">As57867_017750</name>
</gene>